<dbReference type="PANTHER" id="PTHR34386">
    <property type="entry name" value="GLUTAREDOXIN"/>
    <property type="match status" value="1"/>
</dbReference>
<dbReference type="InterPro" id="IPR051548">
    <property type="entry name" value="Grx-like_ET"/>
</dbReference>
<dbReference type="AlphaFoldDB" id="A0A091CDE9"/>
<evidence type="ECO:0000313" key="2">
    <source>
        <dbReference type="EMBL" id="KFN91963.1"/>
    </source>
</evidence>
<dbReference type="Proteomes" id="UP000029380">
    <property type="component" value="Unassembled WGS sequence"/>
</dbReference>
<dbReference type="EMBL" id="JPVU01000116">
    <property type="protein sequence ID" value="KFN91963.1"/>
    <property type="molecule type" value="Genomic_DNA"/>
</dbReference>
<reference evidence="2 3" key="1">
    <citation type="submission" date="2014-08" db="EMBL/GenBank/DDBJ databases">
        <title>Genome sequence of Tetragenococcus muriaticus.</title>
        <authorList>
            <person name="Chuea-nongthon C."/>
            <person name="Rodtong S."/>
            <person name="Yongsawatdigul J."/>
            <person name="Steele J.L."/>
            <person name="Liu X.-y."/>
            <person name="Speers J."/>
            <person name="Glasner J.D."/>
            <person name="Neeno-Eckwall E.C."/>
        </authorList>
    </citation>
    <scope>NUCLEOTIDE SEQUENCE [LARGE SCALE GENOMIC DNA]</scope>
    <source>
        <strain evidence="2 3">PMC-11-5</strain>
    </source>
</reference>
<dbReference type="GO" id="GO:0009055">
    <property type="term" value="F:electron transfer activity"/>
    <property type="evidence" value="ECO:0007669"/>
    <property type="project" value="TreeGrafter"/>
</dbReference>
<evidence type="ECO:0000259" key="1">
    <source>
        <dbReference type="Pfam" id="PF00462"/>
    </source>
</evidence>
<dbReference type="InterPro" id="IPR036249">
    <property type="entry name" value="Thioredoxin-like_sf"/>
</dbReference>
<proteinExistence type="predicted"/>
<protein>
    <recommendedName>
        <fullName evidence="1">Glutaredoxin domain-containing protein</fullName>
    </recommendedName>
</protein>
<name>A0A091CDE9_9ENTE</name>
<evidence type="ECO:0000313" key="3">
    <source>
        <dbReference type="Proteomes" id="UP000029380"/>
    </source>
</evidence>
<dbReference type="RefSeq" id="WP_038025972.1">
    <property type="nucleotide sequence ID" value="NZ_JPVU01000116.1"/>
</dbReference>
<feature type="domain" description="Glutaredoxin" evidence="1">
    <location>
        <begin position="7"/>
        <end position="62"/>
    </location>
</feature>
<dbReference type="Pfam" id="PF00462">
    <property type="entry name" value="Glutaredoxin"/>
    <property type="match status" value="1"/>
</dbReference>
<dbReference type="PANTHER" id="PTHR34386:SF1">
    <property type="entry name" value="GLUTAREDOXIN-LIKE PROTEIN NRDH"/>
    <property type="match status" value="1"/>
</dbReference>
<dbReference type="CDD" id="cd02976">
    <property type="entry name" value="NrdH"/>
    <property type="match status" value="1"/>
</dbReference>
<dbReference type="OrthoDB" id="9795531at2"/>
<dbReference type="PATRIC" id="fig|1302649.3.peg.1118"/>
<dbReference type="GO" id="GO:0045454">
    <property type="term" value="P:cell redox homeostasis"/>
    <property type="evidence" value="ECO:0007669"/>
    <property type="project" value="TreeGrafter"/>
</dbReference>
<dbReference type="InterPro" id="IPR002109">
    <property type="entry name" value="Glutaredoxin"/>
</dbReference>
<dbReference type="SUPFAM" id="SSF52833">
    <property type="entry name" value="Thioredoxin-like"/>
    <property type="match status" value="1"/>
</dbReference>
<sequence>MAKYELEIYTRPTCSDCQNLKHYLTVNDIPFQSHDVESNPEQEKELVTLTGNRIVPAIVFKKRGLLKNQEVFVGFEPNRIQIEELTSKVRN</sequence>
<gene>
    <name evidence="2" type="ORF">TMUPMC115_1117</name>
</gene>
<accession>A0A091CDE9</accession>
<organism evidence="2 3">
    <name type="scientific">Tetragenococcus muriaticus PMC-11-5</name>
    <dbReference type="NCBI Taxonomy" id="1302649"/>
    <lineage>
        <taxon>Bacteria</taxon>
        <taxon>Bacillati</taxon>
        <taxon>Bacillota</taxon>
        <taxon>Bacilli</taxon>
        <taxon>Lactobacillales</taxon>
        <taxon>Enterococcaceae</taxon>
        <taxon>Tetragenococcus</taxon>
    </lineage>
</organism>
<comment type="caution">
    <text evidence="2">The sequence shown here is derived from an EMBL/GenBank/DDBJ whole genome shotgun (WGS) entry which is preliminary data.</text>
</comment>
<dbReference type="PROSITE" id="PS51354">
    <property type="entry name" value="GLUTAREDOXIN_2"/>
    <property type="match status" value="1"/>
</dbReference>
<dbReference type="Gene3D" id="3.40.30.10">
    <property type="entry name" value="Glutaredoxin"/>
    <property type="match status" value="1"/>
</dbReference>